<reference evidence="1 2" key="1">
    <citation type="journal article" date="2017" name="Nat. Commun.">
        <title>Genome assembly with in vitro proximity ligation data and whole-genome triplication in lettuce.</title>
        <authorList>
            <person name="Reyes-Chin-Wo S."/>
            <person name="Wang Z."/>
            <person name="Yang X."/>
            <person name="Kozik A."/>
            <person name="Arikit S."/>
            <person name="Song C."/>
            <person name="Xia L."/>
            <person name="Froenicke L."/>
            <person name="Lavelle D.O."/>
            <person name="Truco M.J."/>
            <person name="Xia R."/>
            <person name="Zhu S."/>
            <person name="Xu C."/>
            <person name="Xu H."/>
            <person name="Xu X."/>
            <person name="Cox K."/>
            <person name="Korf I."/>
            <person name="Meyers B.C."/>
            <person name="Michelmore R.W."/>
        </authorList>
    </citation>
    <scope>NUCLEOTIDE SEQUENCE [LARGE SCALE GENOMIC DNA]</scope>
    <source>
        <strain evidence="2">cv. Salinas</strain>
        <tissue evidence="1">Seedlings</tissue>
    </source>
</reference>
<proteinExistence type="predicted"/>
<dbReference type="EMBL" id="NBSK02000003">
    <property type="protein sequence ID" value="KAJ0216380.1"/>
    <property type="molecule type" value="Genomic_DNA"/>
</dbReference>
<organism evidence="1 2">
    <name type="scientific">Lactuca sativa</name>
    <name type="common">Garden lettuce</name>
    <dbReference type="NCBI Taxonomy" id="4236"/>
    <lineage>
        <taxon>Eukaryota</taxon>
        <taxon>Viridiplantae</taxon>
        <taxon>Streptophyta</taxon>
        <taxon>Embryophyta</taxon>
        <taxon>Tracheophyta</taxon>
        <taxon>Spermatophyta</taxon>
        <taxon>Magnoliopsida</taxon>
        <taxon>eudicotyledons</taxon>
        <taxon>Gunneridae</taxon>
        <taxon>Pentapetalae</taxon>
        <taxon>asterids</taxon>
        <taxon>campanulids</taxon>
        <taxon>Asterales</taxon>
        <taxon>Asteraceae</taxon>
        <taxon>Cichorioideae</taxon>
        <taxon>Cichorieae</taxon>
        <taxon>Lactucinae</taxon>
        <taxon>Lactuca</taxon>
    </lineage>
</organism>
<comment type="caution">
    <text evidence="1">The sequence shown here is derived from an EMBL/GenBank/DDBJ whole genome shotgun (WGS) entry which is preliminary data.</text>
</comment>
<keyword evidence="2" id="KW-1185">Reference proteome</keyword>
<sequence length="90" mass="10193">MLVVMECGADVAPTTYVREKVKDRRREKLRTKELTDLSDRRNLRGVTVGRRSNCHGGWRHKSKRAVLYGMVSTPAATAATAVICGRKHRR</sequence>
<dbReference type="Proteomes" id="UP000235145">
    <property type="component" value="Unassembled WGS sequence"/>
</dbReference>
<name>A0A9R1W133_LACSA</name>
<evidence type="ECO:0000313" key="2">
    <source>
        <dbReference type="Proteomes" id="UP000235145"/>
    </source>
</evidence>
<accession>A0A9R1W133</accession>
<protein>
    <submittedName>
        <fullName evidence="1">Uncharacterized protein</fullName>
    </submittedName>
</protein>
<evidence type="ECO:0000313" key="1">
    <source>
        <dbReference type="EMBL" id="KAJ0216380.1"/>
    </source>
</evidence>
<dbReference type="AlphaFoldDB" id="A0A9R1W133"/>
<gene>
    <name evidence="1" type="ORF">LSAT_V11C300124280</name>
</gene>